<organism evidence="1 2">
    <name type="scientific">Vibrio alginolyticus</name>
    <dbReference type="NCBI Taxonomy" id="663"/>
    <lineage>
        <taxon>Bacteria</taxon>
        <taxon>Pseudomonadati</taxon>
        <taxon>Pseudomonadota</taxon>
        <taxon>Gammaproteobacteria</taxon>
        <taxon>Vibrionales</taxon>
        <taxon>Vibrionaceae</taxon>
        <taxon>Vibrio</taxon>
    </lineage>
</organism>
<dbReference type="Proteomes" id="UP000565155">
    <property type="component" value="Unassembled WGS sequence"/>
</dbReference>
<name>A0A7Y0N0F3_VIBAL</name>
<dbReference type="AlphaFoldDB" id="A0A7Y0N0F3"/>
<accession>A0A7Y0N0F3</accession>
<dbReference type="EMBL" id="JABCMA010000147">
    <property type="protein sequence ID" value="NMR76759.1"/>
    <property type="molecule type" value="Genomic_DNA"/>
</dbReference>
<sequence length="30" mass="3211">SDGIVETESRFIDDIRYAIAAAGDKPSLSI</sequence>
<protein>
    <submittedName>
        <fullName evidence="1">XRE family transcriptional regulator</fullName>
    </submittedName>
</protein>
<evidence type="ECO:0000313" key="2">
    <source>
        <dbReference type="Proteomes" id="UP000565155"/>
    </source>
</evidence>
<reference evidence="1 2" key="1">
    <citation type="submission" date="2020-04" db="EMBL/GenBank/DDBJ databases">
        <title>Whole-genome sequencing of Vibrio spp. from China reveals different genetic environments of blaCTX-M-14 among diverse lineages.</title>
        <authorList>
            <person name="Zheng Z."/>
            <person name="Ye L."/>
            <person name="Chen S."/>
        </authorList>
    </citation>
    <scope>NUCLEOTIDE SEQUENCE [LARGE SCALE GENOMIC DNA]</scope>
    <source>
        <strain evidence="1 2">Vb1636</strain>
    </source>
</reference>
<gene>
    <name evidence="1" type="ORF">HKB35_24545</name>
</gene>
<feature type="non-terminal residue" evidence="1">
    <location>
        <position position="1"/>
    </location>
</feature>
<evidence type="ECO:0000313" key="1">
    <source>
        <dbReference type="EMBL" id="NMR76759.1"/>
    </source>
</evidence>
<proteinExistence type="predicted"/>
<comment type="caution">
    <text evidence="1">The sequence shown here is derived from an EMBL/GenBank/DDBJ whole genome shotgun (WGS) entry which is preliminary data.</text>
</comment>